<dbReference type="InterPro" id="IPR036291">
    <property type="entry name" value="NAD(P)-bd_dom_sf"/>
</dbReference>
<dbReference type="InterPro" id="IPR051267">
    <property type="entry name" value="STEAP_metalloreductase"/>
</dbReference>
<evidence type="ECO:0000313" key="4">
    <source>
        <dbReference type="Proteomes" id="UP000190166"/>
    </source>
</evidence>
<dbReference type="EMBL" id="FUZZ01000001">
    <property type="protein sequence ID" value="SKD02265.1"/>
    <property type="molecule type" value="Genomic_DNA"/>
</dbReference>
<dbReference type="RefSeq" id="WP_079469643.1">
    <property type="nucleotide sequence ID" value="NZ_FUZZ01000001.1"/>
</dbReference>
<organism evidence="3 4">
    <name type="scientific">Chitinophaga ginsengisegetis</name>
    <dbReference type="NCBI Taxonomy" id="393003"/>
    <lineage>
        <taxon>Bacteria</taxon>
        <taxon>Pseudomonadati</taxon>
        <taxon>Bacteroidota</taxon>
        <taxon>Chitinophagia</taxon>
        <taxon>Chitinophagales</taxon>
        <taxon>Chitinophagaceae</taxon>
        <taxon>Chitinophaga</taxon>
    </lineage>
</organism>
<gene>
    <name evidence="3" type="ORF">SAMN05660461_2469</name>
</gene>
<dbReference type="Proteomes" id="UP000190166">
    <property type="component" value="Unassembled WGS sequence"/>
</dbReference>
<keyword evidence="4" id="KW-1185">Reference proteome</keyword>
<sequence length="195" mass="20237">MKLIGILGAGHIGKAAATRFLANDFQVLISNSKGPETLTDIVSQLGPGAKAVTAAEAAAADIILVAVPWTKVKDLTELTDWNGKIVIDATNRLESGAGIEDGGLASTEVVQNYLPGAKVVKAMNTLSAKILAADPFVGNGKRVLFISGDDKDAKAIVSGIVNEIGFAPIDLGTLAAGGRLQQFNWPLSSQNFIKL</sequence>
<dbReference type="Pfam" id="PF03807">
    <property type="entry name" value="F420_oxidored"/>
    <property type="match status" value="1"/>
</dbReference>
<proteinExistence type="predicted"/>
<accession>A0A1T5NPC2</accession>
<protein>
    <recommendedName>
        <fullName evidence="2">Pyrroline-5-carboxylate reductase catalytic N-terminal domain-containing protein</fullName>
    </recommendedName>
</protein>
<feature type="domain" description="Pyrroline-5-carboxylate reductase catalytic N-terminal" evidence="2">
    <location>
        <begin position="4"/>
        <end position="91"/>
    </location>
</feature>
<dbReference type="SUPFAM" id="SSF51735">
    <property type="entry name" value="NAD(P)-binding Rossmann-fold domains"/>
    <property type="match status" value="1"/>
</dbReference>
<keyword evidence="1" id="KW-0560">Oxidoreductase</keyword>
<dbReference type="AlphaFoldDB" id="A0A1T5NPC2"/>
<dbReference type="Gene3D" id="3.40.50.720">
    <property type="entry name" value="NAD(P)-binding Rossmann-like Domain"/>
    <property type="match status" value="1"/>
</dbReference>
<dbReference type="InterPro" id="IPR028939">
    <property type="entry name" value="P5C_Rdtase_cat_N"/>
</dbReference>
<name>A0A1T5NPC2_9BACT</name>
<reference evidence="3 4" key="1">
    <citation type="submission" date="2017-02" db="EMBL/GenBank/DDBJ databases">
        <authorList>
            <person name="Peterson S.W."/>
        </authorList>
    </citation>
    <scope>NUCLEOTIDE SEQUENCE [LARGE SCALE GENOMIC DNA]</scope>
    <source>
        <strain evidence="3 4">DSM 18108</strain>
    </source>
</reference>
<dbReference type="PANTHER" id="PTHR14239">
    <property type="entry name" value="DUDULIN-RELATED"/>
    <property type="match status" value="1"/>
</dbReference>
<evidence type="ECO:0000313" key="3">
    <source>
        <dbReference type="EMBL" id="SKD02265.1"/>
    </source>
</evidence>
<evidence type="ECO:0000256" key="1">
    <source>
        <dbReference type="ARBA" id="ARBA00023002"/>
    </source>
</evidence>
<dbReference type="STRING" id="393003.SAMN05660461_2469"/>
<evidence type="ECO:0000259" key="2">
    <source>
        <dbReference type="Pfam" id="PF03807"/>
    </source>
</evidence>
<dbReference type="GO" id="GO:0016491">
    <property type="term" value="F:oxidoreductase activity"/>
    <property type="evidence" value="ECO:0007669"/>
    <property type="project" value="UniProtKB-KW"/>
</dbReference>